<gene>
    <name evidence="2" type="ORF">CNX65_02810</name>
</gene>
<evidence type="ECO:0000259" key="1">
    <source>
        <dbReference type="Pfam" id="PF05368"/>
    </source>
</evidence>
<dbReference type="RefSeq" id="WP_096491374.1">
    <property type="nucleotide sequence ID" value="NZ_CP023445.1"/>
</dbReference>
<dbReference type="KEGG" id="apre:CNX65_02810"/>
<dbReference type="Gene3D" id="3.90.25.10">
    <property type="entry name" value="UDP-galactose 4-epimerase, domain 1"/>
    <property type="match status" value="1"/>
</dbReference>
<dbReference type="InterPro" id="IPR008030">
    <property type="entry name" value="NmrA-like"/>
</dbReference>
<organism evidence="2 3">
    <name type="scientific">Actinosynnema pretiosum</name>
    <dbReference type="NCBI Taxonomy" id="42197"/>
    <lineage>
        <taxon>Bacteria</taxon>
        <taxon>Bacillati</taxon>
        <taxon>Actinomycetota</taxon>
        <taxon>Actinomycetes</taxon>
        <taxon>Pseudonocardiales</taxon>
        <taxon>Pseudonocardiaceae</taxon>
        <taxon>Actinosynnema</taxon>
    </lineage>
</organism>
<protein>
    <submittedName>
        <fullName evidence="2">NAD(P)-dependent oxidoreductase</fullName>
    </submittedName>
</protein>
<reference evidence="2" key="1">
    <citation type="submission" date="2017-09" db="EMBL/GenBank/DDBJ databases">
        <title>Complete Genome Sequence of ansamitocin-producing Bacterium Actinosynnema pretiosum X47.</title>
        <authorList>
            <person name="Cao G."/>
            <person name="Zong G."/>
            <person name="Zhong C."/>
            <person name="Fu J."/>
        </authorList>
    </citation>
    <scope>NUCLEOTIDE SEQUENCE [LARGE SCALE GENOMIC DNA]</scope>
    <source>
        <strain evidence="2">X47</strain>
    </source>
</reference>
<evidence type="ECO:0000313" key="2">
    <source>
        <dbReference type="EMBL" id="ATE52357.1"/>
    </source>
</evidence>
<accession>A0A290Z030</accession>
<keyword evidence="3" id="KW-1185">Reference proteome</keyword>
<proteinExistence type="predicted"/>
<dbReference type="EMBL" id="CP023445">
    <property type="protein sequence ID" value="ATE52357.1"/>
    <property type="molecule type" value="Genomic_DNA"/>
</dbReference>
<dbReference type="InterPro" id="IPR052718">
    <property type="entry name" value="NmrA-type_oxidoreductase"/>
</dbReference>
<dbReference type="PANTHER" id="PTHR47129">
    <property type="entry name" value="QUINONE OXIDOREDUCTASE 2"/>
    <property type="match status" value="1"/>
</dbReference>
<dbReference type="InterPro" id="IPR036291">
    <property type="entry name" value="NAD(P)-bd_dom_sf"/>
</dbReference>
<sequence length="271" mass="28028">MTTLITGATGHLGALIADHVLTRIPASELAVSTRSPEKAEALAARGVDVRKADFDDAESLCAAFAGVDRLVLVSADGPDRVAQHTRAVEAAKAAGVAFIAYTSVVDADTSPLSLAPDHAATERVIRESGIAFAFLRNGMYHENYTQALGHGVVAHAAGDGRNASASRDDLAEAAAIVVTGEGHEGKVYELTGPSAWTFAELAALSGDEAKPVTAQERIAGLVGFGLPDFVAELLTDIEVAIGRGALERVTDDLPTLLGRPATPIADAVENR</sequence>
<dbReference type="AlphaFoldDB" id="A0A290Z030"/>
<evidence type="ECO:0000313" key="3">
    <source>
        <dbReference type="Proteomes" id="UP000218505"/>
    </source>
</evidence>
<dbReference type="Proteomes" id="UP000218505">
    <property type="component" value="Chromosome"/>
</dbReference>
<dbReference type="SUPFAM" id="SSF51735">
    <property type="entry name" value="NAD(P)-binding Rossmann-fold domains"/>
    <property type="match status" value="1"/>
</dbReference>
<dbReference type="Gene3D" id="3.40.50.720">
    <property type="entry name" value="NAD(P)-binding Rossmann-like Domain"/>
    <property type="match status" value="1"/>
</dbReference>
<dbReference type="Pfam" id="PF05368">
    <property type="entry name" value="NmrA"/>
    <property type="match status" value="1"/>
</dbReference>
<dbReference type="CDD" id="cd05269">
    <property type="entry name" value="TMR_SDR_a"/>
    <property type="match status" value="1"/>
</dbReference>
<dbReference type="PANTHER" id="PTHR47129:SF1">
    <property type="entry name" value="NMRA-LIKE DOMAIN-CONTAINING PROTEIN"/>
    <property type="match status" value="1"/>
</dbReference>
<name>A0A290Z030_9PSEU</name>
<feature type="domain" description="NmrA-like" evidence="1">
    <location>
        <begin position="3"/>
        <end position="147"/>
    </location>
</feature>